<dbReference type="RefSeq" id="WP_347721946.1">
    <property type="nucleotide sequence ID" value="NZ_CP104395.1"/>
</dbReference>
<evidence type="ECO:0000259" key="1">
    <source>
        <dbReference type="Pfam" id="PF13463"/>
    </source>
</evidence>
<sequence>MIDNSSEIQKLFLKEKPARALVALRQSREEMYLRLVSKKIDCTYAHTVKIIAMMKEHGLVKVRKQGRKKILELTEDGERYADCLVSMQDIERGMRFDINVDRELAQNA</sequence>
<dbReference type="EMBL" id="CP104395">
    <property type="protein sequence ID" value="WEL19074.1"/>
    <property type="molecule type" value="Genomic_DNA"/>
</dbReference>
<protein>
    <submittedName>
        <fullName evidence="2">Transcriptional regulator, contains HTH domain</fullName>
    </submittedName>
</protein>
<name>A0ABY8CH85_9ARCH</name>
<dbReference type="InterPro" id="IPR000835">
    <property type="entry name" value="HTH_MarR-typ"/>
</dbReference>
<dbReference type="InterPro" id="IPR036388">
    <property type="entry name" value="WH-like_DNA-bd_sf"/>
</dbReference>
<gene>
    <name evidence="2" type="ORF">SVXNc_0042</name>
</gene>
<accession>A0ABY8CH85</accession>
<evidence type="ECO:0000313" key="3">
    <source>
        <dbReference type="Proteomes" id="UP001218034"/>
    </source>
</evidence>
<reference evidence="2 3" key="1">
    <citation type="submission" date="2022-09" db="EMBL/GenBank/DDBJ databases">
        <title>Xylan utilization by haloarchaea-nanohaloarchaea associations.</title>
        <authorList>
            <person name="Yakimov M."/>
        </authorList>
    </citation>
    <scope>NUCLEOTIDE SEQUENCE [LARGE SCALE GENOMIC DNA]</scope>
    <source>
        <strain evidence="2 3">SVXNc</strain>
    </source>
</reference>
<dbReference type="SUPFAM" id="SSF46785">
    <property type="entry name" value="Winged helix' DNA-binding domain"/>
    <property type="match status" value="1"/>
</dbReference>
<proteinExistence type="predicted"/>
<dbReference type="InterPro" id="IPR036390">
    <property type="entry name" value="WH_DNA-bd_sf"/>
</dbReference>
<dbReference type="GeneID" id="98290084"/>
<keyword evidence="3" id="KW-1185">Reference proteome</keyword>
<dbReference type="Pfam" id="PF13463">
    <property type="entry name" value="HTH_27"/>
    <property type="match status" value="1"/>
</dbReference>
<dbReference type="Gene3D" id="1.10.10.10">
    <property type="entry name" value="Winged helix-like DNA-binding domain superfamily/Winged helix DNA-binding domain"/>
    <property type="match status" value="1"/>
</dbReference>
<organism evidence="2 3">
    <name type="scientific">Candidatus Nanohalococcus occultus</name>
    <dbReference type="NCBI Taxonomy" id="2978047"/>
    <lineage>
        <taxon>Archaea</taxon>
        <taxon>Candidatus Nanohalarchaeota</taxon>
        <taxon>Candidatus Nanohalarchaeota incertae sedis</taxon>
        <taxon>Candidatus Nanohalococcus</taxon>
    </lineage>
</organism>
<feature type="domain" description="HTH marR-type" evidence="1">
    <location>
        <begin position="21"/>
        <end position="77"/>
    </location>
</feature>
<dbReference type="Proteomes" id="UP001218034">
    <property type="component" value="Chromosome"/>
</dbReference>
<evidence type="ECO:0000313" key="2">
    <source>
        <dbReference type="EMBL" id="WEL19074.1"/>
    </source>
</evidence>